<evidence type="ECO:0000256" key="9">
    <source>
        <dbReference type="ARBA" id="ARBA00023002"/>
    </source>
</evidence>
<dbReference type="SUPFAM" id="SSF56645">
    <property type="entry name" value="Acyl-CoA dehydrogenase NM domain-like"/>
    <property type="match status" value="1"/>
</dbReference>
<evidence type="ECO:0000256" key="7">
    <source>
        <dbReference type="ARBA" id="ARBA00022630"/>
    </source>
</evidence>
<dbReference type="Gene3D" id="1.10.540.10">
    <property type="entry name" value="Acyl-CoA dehydrogenase/oxidase, N-terminal domain"/>
    <property type="match status" value="1"/>
</dbReference>
<evidence type="ECO:0000256" key="10">
    <source>
        <dbReference type="ARBA" id="ARBA00047882"/>
    </source>
</evidence>
<dbReference type="Gene3D" id="1.20.140.10">
    <property type="entry name" value="Butyryl-CoA Dehydrogenase, subunit A, domain 3"/>
    <property type="match status" value="1"/>
</dbReference>
<keyword evidence="9" id="KW-0560">Oxidoreductase</keyword>
<evidence type="ECO:0000259" key="15">
    <source>
        <dbReference type="Pfam" id="PF02771"/>
    </source>
</evidence>
<comment type="cofactor">
    <cofactor evidence="1">
        <name>FAD</name>
        <dbReference type="ChEBI" id="CHEBI:57692"/>
    </cofactor>
</comment>
<dbReference type="PANTHER" id="PTHR48083:SF33">
    <property type="entry name" value="ACYL-COENZYME A DEHYDROGENASE"/>
    <property type="match status" value="1"/>
</dbReference>
<dbReference type="Gene3D" id="2.40.110.10">
    <property type="entry name" value="Butyryl-CoA Dehydrogenase, subunit A, domain 2"/>
    <property type="match status" value="1"/>
</dbReference>
<keyword evidence="12" id="KW-0472">Membrane</keyword>
<reference evidence="17" key="1">
    <citation type="submission" date="2022-06" db="EMBL/GenBank/DDBJ databases">
        <title>Alkalimarinus sp. nov., isolated from gut of a Alitta virens.</title>
        <authorList>
            <person name="Yang A.I."/>
            <person name="Shin N.-R."/>
        </authorList>
    </citation>
    <scope>NUCLEOTIDE SEQUENCE</scope>
    <source>
        <strain evidence="17">A2M4</strain>
    </source>
</reference>
<dbReference type="InterPro" id="IPR013786">
    <property type="entry name" value="AcylCoA_DH/ox_N"/>
</dbReference>
<dbReference type="Pfam" id="PF02771">
    <property type="entry name" value="Acyl-CoA_dh_N"/>
    <property type="match status" value="1"/>
</dbReference>
<gene>
    <name evidence="17" type="ORF">NKI27_00860</name>
</gene>
<evidence type="ECO:0000256" key="11">
    <source>
        <dbReference type="ARBA" id="ARBA00049247"/>
    </source>
</evidence>
<keyword evidence="18" id="KW-1185">Reference proteome</keyword>
<dbReference type="InterPro" id="IPR050741">
    <property type="entry name" value="Acyl-CoA_dehydrogenase"/>
</dbReference>
<evidence type="ECO:0000313" key="18">
    <source>
        <dbReference type="Proteomes" id="UP001163739"/>
    </source>
</evidence>
<evidence type="ECO:0000259" key="14">
    <source>
        <dbReference type="Pfam" id="PF02770"/>
    </source>
</evidence>
<protein>
    <recommendedName>
        <fullName evidence="6">Acyl-coenzyme A dehydrogenase</fullName>
        <ecNumber evidence="4">1.3.8.7</ecNumber>
        <ecNumber evidence="5">1.3.8.8</ecNumber>
    </recommendedName>
</protein>
<comment type="pathway">
    <text evidence="2">Lipid metabolism; fatty acid beta-oxidation.</text>
</comment>
<evidence type="ECO:0000259" key="13">
    <source>
        <dbReference type="Pfam" id="PF00441"/>
    </source>
</evidence>
<dbReference type="NCBIfam" id="NF007000">
    <property type="entry name" value="PRK09463.1"/>
    <property type="match status" value="1"/>
</dbReference>
<evidence type="ECO:0000256" key="6">
    <source>
        <dbReference type="ARBA" id="ARBA00020144"/>
    </source>
</evidence>
<keyword evidence="12" id="KW-1133">Transmembrane helix</keyword>
<keyword evidence="12" id="KW-0812">Transmembrane</keyword>
<dbReference type="InterPro" id="IPR009100">
    <property type="entry name" value="AcylCoA_DH/oxidase_NM_dom_sf"/>
</dbReference>
<keyword evidence="7" id="KW-0285">Flavoprotein</keyword>
<comment type="catalytic activity">
    <reaction evidence="11">
        <text>a long-chain 2,3-saturated fatty acyl-CoA + oxidized [electron-transfer flavoprotein] + H(+) = a long-chain (2E)-enoyl-CoA + reduced [electron-transfer flavoprotein]</text>
        <dbReference type="Rhea" id="RHEA:17721"/>
        <dbReference type="Rhea" id="RHEA-COMP:10685"/>
        <dbReference type="Rhea" id="RHEA-COMP:10686"/>
        <dbReference type="ChEBI" id="CHEBI:15378"/>
        <dbReference type="ChEBI" id="CHEBI:57692"/>
        <dbReference type="ChEBI" id="CHEBI:58307"/>
        <dbReference type="ChEBI" id="CHEBI:83721"/>
        <dbReference type="ChEBI" id="CHEBI:83727"/>
        <dbReference type="EC" id="1.3.8.8"/>
    </reaction>
</comment>
<keyword evidence="8" id="KW-0274">FAD</keyword>
<proteinExistence type="inferred from homology"/>
<comment type="similarity">
    <text evidence="3">Belongs to the acyl-CoA dehydrogenase family.</text>
</comment>
<feature type="domain" description="Acyl-CoA dehydrogenase/oxidase C-terminal" evidence="13">
    <location>
        <begin position="362"/>
        <end position="506"/>
    </location>
</feature>
<dbReference type="Pfam" id="PF00441">
    <property type="entry name" value="Acyl-CoA_dh_1"/>
    <property type="match status" value="1"/>
</dbReference>
<sequence length="812" mass="89762">MLVLVMFLLIVIGAAFYGIGPVGWSAFFGLSLVYYSFFTSPSLICLLLLWPLFIGLVLFLNFTALRRQYISTPIAKWARDVLPEISDTEREALEAGTVSWDGELFSGNPDWRKLHELKKPVLTQEEQAFIDGPVETLCEMLDDWEITYQRYDLSPETWQFLKDHGFFGIIIPKQYGGLEMSALAHSTAVMKIATRSITAAVTVMVPNSLGPAELLLMYGTQSQRDDYLPKLAKGEEIPCFALTGPKAGSDAGAMPDKGIICKGEWEGKEVIGLRLSWNKRYITLAPVATVLGLAFKTYDPDHLLGEQASLGVTCALVPTSTPGVHIGDRHLPLNMVFMNGPTWGEDVFIPMDYLIGGEENIGKGWSMLMNCLSVGRSISLPALSTGAGKLSCLTTGAYSRIREQFNTPIGYFEGVEEALAQIGGLSYLMDSARTLTTSLVDQGEKPSVPSAILKYHNTENMRQVVSHAMDVHAGRGVIKGPRNYIARVYQAVPISITVEGANILTRSMMIFGQGSIRCHPFLLKEMDALHNPDTNQGLVDFDKALFCHIGHSTQMVVRSLVLGLTHSRLASTPAGISYGQHYYRHLSRLSAAFAVVSDFTLMLLGGELKRREKISARLGDCLSQLYYGSAALKRFADDGCPEEDQPLLDWAMQHSIYQLQDALIAVLNNYPSKPVAVLLRGIVFPLGRRYKKPNDALEHKIAQLLMNPSKARDRLVEGVYRNTRPDDPIGRVENAFLKKLANKEIDQKIKQAVKSGQLEHSDDLEVFAKRALELDVLSEQEATLFREAEEAVNDAIQVDAFAADELPGFQSD</sequence>
<dbReference type="SUPFAM" id="SSF47203">
    <property type="entry name" value="Acyl-CoA dehydrogenase C-terminal domain-like"/>
    <property type="match status" value="1"/>
</dbReference>
<evidence type="ECO:0000256" key="8">
    <source>
        <dbReference type="ARBA" id="ARBA00022827"/>
    </source>
</evidence>
<dbReference type="EC" id="1.3.8.7" evidence="4"/>
<feature type="domain" description="Acyl-CoA dehydrogenase C-terminal bacterial-type" evidence="16">
    <location>
        <begin position="516"/>
        <end position="801"/>
    </location>
</feature>
<dbReference type="InterPro" id="IPR006091">
    <property type="entry name" value="Acyl-CoA_Oxase/DH_mid-dom"/>
</dbReference>
<dbReference type="CDD" id="cd00567">
    <property type="entry name" value="ACAD"/>
    <property type="match status" value="1"/>
</dbReference>
<dbReference type="InterPro" id="IPR037069">
    <property type="entry name" value="AcylCoA_DH/ox_N_sf"/>
</dbReference>
<evidence type="ECO:0000313" key="17">
    <source>
        <dbReference type="EMBL" id="UZE96326.1"/>
    </source>
</evidence>
<dbReference type="NCBIfam" id="NF009586">
    <property type="entry name" value="PRK13026.1"/>
    <property type="match status" value="1"/>
</dbReference>
<accession>A0ABY6N2I3</accession>
<dbReference type="RefSeq" id="WP_265047811.1">
    <property type="nucleotide sequence ID" value="NZ_CP100390.1"/>
</dbReference>
<name>A0ABY6N2I3_9ALTE</name>
<dbReference type="InterPro" id="IPR009075">
    <property type="entry name" value="AcylCo_DH/oxidase_C"/>
</dbReference>
<organism evidence="17 18">
    <name type="scientific">Alkalimarinus alittae</name>
    <dbReference type="NCBI Taxonomy" id="2961619"/>
    <lineage>
        <taxon>Bacteria</taxon>
        <taxon>Pseudomonadati</taxon>
        <taxon>Pseudomonadota</taxon>
        <taxon>Gammaproteobacteria</taxon>
        <taxon>Alteromonadales</taxon>
        <taxon>Alteromonadaceae</taxon>
        <taxon>Alkalimarinus</taxon>
    </lineage>
</organism>
<evidence type="ECO:0000256" key="3">
    <source>
        <dbReference type="ARBA" id="ARBA00009347"/>
    </source>
</evidence>
<comment type="catalytic activity">
    <reaction evidence="10">
        <text>a medium-chain 2,3-saturated fatty acyl-CoA + oxidized [electron-transfer flavoprotein] + H(+) = a medium-chain (2E)-enoyl-CoA + reduced [electron-transfer flavoprotein]</text>
        <dbReference type="Rhea" id="RHEA:14477"/>
        <dbReference type="Rhea" id="RHEA-COMP:10685"/>
        <dbReference type="Rhea" id="RHEA-COMP:10686"/>
        <dbReference type="ChEBI" id="CHEBI:15378"/>
        <dbReference type="ChEBI" id="CHEBI:57692"/>
        <dbReference type="ChEBI" id="CHEBI:58307"/>
        <dbReference type="ChEBI" id="CHEBI:83723"/>
        <dbReference type="ChEBI" id="CHEBI:83726"/>
        <dbReference type="EC" id="1.3.8.7"/>
    </reaction>
</comment>
<evidence type="ECO:0000256" key="5">
    <source>
        <dbReference type="ARBA" id="ARBA00012040"/>
    </source>
</evidence>
<evidence type="ECO:0000256" key="1">
    <source>
        <dbReference type="ARBA" id="ARBA00001974"/>
    </source>
</evidence>
<dbReference type="EC" id="1.3.8.8" evidence="5"/>
<dbReference type="PANTHER" id="PTHR48083">
    <property type="entry name" value="MEDIUM-CHAIN SPECIFIC ACYL-COA DEHYDROGENASE, MITOCHONDRIAL-RELATED"/>
    <property type="match status" value="1"/>
</dbReference>
<evidence type="ECO:0000256" key="4">
    <source>
        <dbReference type="ARBA" id="ARBA00012033"/>
    </source>
</evidence>
<feature type="transmembrane region" description="Helical" evidence="12">
    <location>
        <begin position="34"/>
        <end position="60"/>
    </location>
</feature>
<dbReference type="Pfam" id="PF09317">
    <property type="entry name" value="ACDH_C"/>
    <property type="match status" value="1"/>
</dbReference>
<evidence type="ECO:0000256" key="12">
    <source>
        <dbReference type="SAM" id="Phobius"/>
    </source>
</evidence>
<dbReference type="Pfam" id="PF02770">
    <property type="entry name" value="Acyl-CoA_dh_M"/>
    <property type="match status" value="1"/>
</dbReference>
<dbReference type="InterPro" id="IPR015396">
    <property type="entry name" value="FadE_C"/>
</dbReference>
<dbReference type="InterPro" id="IPR036250">
    <property type="entry name" value="AcylCo_DH-like_C"/>
</dbReference>
<dbReference type="Proteomes" id="UP001163739">
    <property type="component" value="Chromosome"/>
</dbReference>
<feature type="domain" description="Acyl-CoA oxidase/dehydrogenase middle" evidence="14">
    <location>
        <begin position="239"/>
        <end position="331"/>
    </location>
</feature>
<evidence type="ECO:0000259" key="16">
    <source>
        <dbReference type="Pfam" id="PF09317"/>
    </source>
</evidence>
<evidence type="ECO:0000256" key="2">
    <source>
        <dbReference type="ARBA" id="ARBA00005005"/>
    </source>
</evidence>
<feature type="domain" description="Acyl-CoA dehydrogenase/oxidase N-terminal" evidence="15">
    <location>
        <begin position="126"/>
        <end position="235"/>
    </location>
</feature>
<dbReference type="EMBL" id="CP100390">
    <property type="protein sequence ID" value="UZE96326.1"/>
    <property type="molecule type" value="Genomic_DNA"/>
</dbReference>
<dbReference type="InterPro" id="IPR046373">
    <property type="entry name" value="Acyl-CoA_Oxase/DH_mid-dom_sf"/>
</dbReference>